<protein>
    <submittedName>
        <fullName evidence="3">Phosphoesterase</fullName>
    </submittedName>
</protein>
<dbReference type="Pfam" id="PF04185">
    <property type="entry name" value="Phosphoesterase"/>
    <property type="match status" value="1"/>
</dbReference>
<dbReference type="GO" id="GO:0009395">
    <property type="term" value="P:phospholipid catabolic process"/>
    <property type="evidence" value="ECO:0007669"/>
    <property type="project" value="TreeGrafter"/>
</dbReference>
<proteinExistence type="predicted"/>
<evidence type="ECO:0000256" key="2">
    <source>
        <dbReference type="ARBA" id="ARBA00023026"/>
    </source>
</evidence>
<dbReference type="PANTHER" id="PTHR31956">
    <property type="entry name" value="NON-SPECIFIC PHOSPHOLIPASE C4-RELATED"/>
    <property type="match status" value="1"/>
</dbReference>
<name>A0A502CYG8_9MICO</name>
<dbReference type="GO" id="GO:0016788">
    <property type="term" value="F:hydrolase activity, acting on ester bonds"/>
    <property type="evidence" value="ECO:0007669"/>
    <property type="project" value="InterPro"/>
</dbReference>
<dbReference type="Gene3D" id="3.40.720.10">
    <property type="entry name" value="Alkaline Phosphatase, subunit A"/>
    <property type="match status" value="1"/>
</dbReference>
<dbReference type="InterPro" id="IPR007312">
    <property type="entry name" value="Phosphoesterase"/>
</dbReference>
<keyword evidence="1" id="KW-0378">Hydrolase</keyword>
<organism evidence="3 4">
    <name type="scientific">Pedococcus bigeumensis</name>
    <dbReference type="NCBI Taxonomy" id="433644"/>
    <lineage>
        <taxon>Bacteria</taxon>
        <taxon>Bacillati</taxon>
        <taxon>Actinomycetota</taxon>
        <taxon>Actinomycetes</taxon>
        <taxon>Micrococcales</taxon>
        <taxon>Intrasporangiaceae</taxon>
        <taxon>Pedococcus</taxon>
    </lineage>
</organism>
<gene>
    <name evidence="3" type="ORF">EAH86_08095</name>
</gene>
<dbReference type="Proteomes" id="UP000317722">
    <property type="component" value="Unassembled WGS sequence"/>
</dbReference>
<dbReference type="InterPro" id="IPR017850">
    <property type="entry name" value="Alkaline_phosphatase_core_sf"/>
</dbReference>
<evidence type="ECO:0000313" key="4">
    <source>
        <dbReference type="Proteomes" id="UP000317722"/>
    </source>
</evidence>
<comment type="caution">
    <text evidence="3">The sequence shown here is derived from an EMBL/GenBank/DDBJ whole genome shotgun (WGS) entry which is preliminary data.</text>
</comment>
<reference evidence="3 4" key="1">
    <citation type="journal article" date="2019" name="Environ. Microbiol.">
        <title>Species interactions and distinct microbial communities in high Arctic permafrost affected cryosols are associated with the CH4 and CO2 gas fluxes.</title>
        <authorList>
            <person name="Altshuler I."/>
            <person name="Hamel J."/>
            <person name="Turney S."/>
            <person name="Magnuson E."/>
            <person name="Levesque R."/>
            <person name="Greer C."/>
            <person name="Whyte L.G."/>
        </authorList>
    </citation>
    <scope>NUCLEOTIDE SEQUENCE [LARGE SCALE GENOMIC DNA]</scope>
    <source>
        <strain evidence="3 4">S9.3A</strain>
    </source>
</reference>
<keyword evidence="4" id="KW-1185">Reference proteome</keyword>
<dbReference type="EMBL" id="RCZM01000002">
    <property type="protein sequence ID" value="TPG18317.1"/>
    <property type="molecule type" value="Genomic_DNA"/>
</dbReference>
<evidence type="ECO:0000256" key="1">
    <source>
        <dbReference type="ARBA" id="ARBA00022801"/>
    </source>
</evidence>
<dbReference type="PANTHER" id="PTHR31956:SF8">
    <property type="entry name" value="ACID PHOSPHATASE PHOA (AFU_ORTHOLOGUE AFUA_1G03570)"/>
    <property type="match status" value="1"/>
</dbReference>
<keyword evidence="2" id="KW-0843">Virulence</keyword>
<evidence type="ECO:0000313" key="3">
    <source>
        <dbReference type="EMBL" id="TPG18317.1"/>
    </source>
</evidence>
<dbReference type="OrthoDB" id="345880at2"/>
<sequence length="241" mass="25779">MKAGMPYTYRLARTYGYATSYFATRHPSLPNYLAIASGSTHGVTTDAAPGDNVPVTGESVFGRAIAAGRTAGVYADAMPQPCALTPSGRYAVKHNPWPYFVDERALCRQHDLPMSALAADITAGSLPDAGMVVPDLCHDAHDCRLSTADAWFKDWMTRIQAGPDWRSGHLLVVLTADEDDRSAGNRVLTVVVHPSQHGAVVTTRLDHYSLTRLYAEVTGTAPLGHGAKAASMATAFDLPLP</sequence>
<dbReference type="AlphaFoldDB" id="A0A502CYG8"/>
<accession>A0A502CYG8</accession>